<dbReference type="InterPro" id="IPR005152">
    <property type="entry name" value="Lipase_secreted"/>
</dbReference>
<dbReference type="STRING" id="641025.SAMN05421507_1011458"/>
<dbReference type="GO" id="GO:0004806">
    <property type="term" value="F:triacylglycerol lipase activity"/>
    <property type="evidence" value="ECO:0007669"/>
    <property type="project" value="InterPro"/>
</dbReference>
<dbReference type="RefSeq" id="WP_090095771.1">
    <property type="nucleotide sequence ID" value="NZ_FNIX01000001.1"/>
</dbReference>
<protein>
    <submittedName>
        <fullName evidence="2">Acetyl esterase/lipase</fullName>
    </submittedName>
</protein>
<feature type="chain" id="PRO_5038578191" evidence="1">
    <location>
        <begin position="26"/>
        <end position="390"/>
    </location>
</feature>
<reference evidence="3" key="1">
    <citation type="submission" date="2016-10" db="EMBL/GenBank/DDBJ databases">
        <authorList>
            <person name="Varghese N."/>
            <person name="Submissions S."/>
        </authorList>
    </citation>
    <scope>NUCLEOTIDE SEQUENCE [LARGE SCALE GENOMIC DNA]</scope>
    <source>
        <strain evidence="3">CGMCC 4.6609</strain>
    </source>
</reference>
<dbReference type="Proteomes" id="UP000199691">
    <property type="component" value="Unassembled WGS sequence"/>
</dbReference>
<dbReference type="OrthoDB" id="4857813at2"/>
<keyword evidence="1" id="KW-0732">Signal</keyword>
<accession>A0A1H0H131</accession>
<dbReference type="PANTHER" id="PTHR34853:SF1">
    <property type="entry name" value="LIPASE 5"/>
    <property type="match status" value="1"/>
</dbReference>
<gene>
    <name evidence="2" type="ORF">SAMN05421507_1011458</name>
</gene>
<evidence type="ECO:0000256" key="1">
    <source>
        <dbReference type="SAM" id="SignalP"/>
    </source>
</evidence>
<dbReference type="GO" id="GO:0016042">
    <property type="term" value="P:lipid catabolic process"/>
    <property type="evidence" value="ECO:0007669"/>
    <property type="project" value="InterPro"/>
</dbReference>
<dbReference type="InterPro" id="IPR029058">
    <property type="entry name" value="AB_hydrolase_fold"/>
</dbReference>
<organism evidence="2 3">
    <name type="scientific">Lentzea jiangxiensis</name>
    <dbReference type="NCBI Taxonomy" id="641025"/>
    <lineage>
        <taxon>Bacteria</taxon>
        <taxon>Bacillati</taxon>
        <taxon>Actinomycetota</taxon>
        <taxon>Actinomycetes</taxon>
        <taxon>Pseudonocardiales</taxon>
        <taxon>Pseudonocardiaceae</taxon>
        <taxon>Lentzea</taxon>
    </lineage>
</organism>
<dbReference type="Gene3D" id="3.40.50.1820">
    <property type="entry name" value="alpha/beta hydrolase"/>
    <property type="match status" value="1"/>
</dbReference>
<dbReference type="Pfam" id="PF03583">
    <property type="entry name" value="LIP"/>
    <property type="match status" value="1"/>
</dbReference>
<proteinExistence type="predicted"/>
<dbReference type="Gene3D" id="1.10.260.160">
    <property type="match status" value="1"/>
</dbReference>
<dbReference type="EMBL" id="FNIX01000001">
    <property type="protein sequence ID" value="SDO12815.1"/>
    <property type="molecule type" value="Genomic_DNA"/>
</dbReference>
<dbReference type="AlphaFoldDB" id="A0A1H0H131"/>
<feature type="signal peptide" evidence="1">
    <location>
        <begin position="1"/>
        <end position="25"/>
    </location>
</feature>
<evidence type="ECO:0000313" key="2">
    <source>
        <dbReference type="EMBL" id="SDO12815.1"/>
    </source>
</evidence>
<dbReference type="PIRSF" id="PIRSF029171">
    <property type="entry name" value="Esterase_LipA"/>
    <property type="match status" value="1"/>
</dbReference>
<name>A0A1H0H131_9PSEU</name>
<evidence type="ECO:0000313" key="3">
    <source>
        <dbReference type="Proteomes" id="UP000199691"/>
    </source>
</evidence>
<dbReference type="PANTHER" id="PTHR34853">
    <property type="match status" value="1"/>
</dbReference>
<dbReference type="SUPFAM" id="SSF53474">
    <property type="entry name" value="alpha/beta-Hydrolases"/>
    <property type="match status" value="1"/>
</dbReference>
<sequence>MTFTTRLSAAVLCGALAAASVPATASAHPARGELLDVVPVSTMDTDQLVAHLGDHDLDASRVRFAVEAKRITYRTVDAFGKPTTASALVALPRDGGRTPRQAAWLHGTTGYRGSVASVADGNDRAATYLFASAGYLTTAPDYLGLGTGPGFHPYVDAPSTVTASVDALRATRSYAASRGLRPDRRVMITGHSQGGHAAMALGQALQRGADSRLEVGALAPIGGPFKPSLLVAKALNDEIANGVAYMAYWTVAWNRLFPLYDSPAEVFRDPSVEALFDGEHPNEEIFRHLPATMRELLTDSYSARLRHPTGTLRTKLREADGYCDWRPSVPVTIYSSAGDRDTLLETSAYCDQQLKKHHARSTLVDLGADVNHGRAAKLALPRILADFDGA</sequence>
<keyword evidence="3" id="KW-1185">Reference proteome</keyword>